<reference evidence="1 3" key="2">
    <citation type="journal article" date="2013" name="Nature">
        <title>Insights into bilaterian evolution from three spiralian genomes.</title>
        <authorList>
            <person name="Simakov O."/>
            <person name="Marletaz F."/>
            <person name="Cho S.J."/>
            <person name="Edsinger-Gonzales E."/>
            <person name="Havlak P."/>
            <person name="Hellsten U."/>
            <person name="Kuo D.H."/>
            <person name="Larsson T."/>
            <person name="Lv J."/>
            <person name="Arendt D."/>
            <person name="Savage R."/>
            <person name="Osoegawa K."/>
            <person name="de Jong P."/>
            <person name="Grimwood J."/>
            <person name="Chapman J.A."/>
            <person name="Shapiro H."/>
            <person name="Aerts A."/>
            <person name="Otillar R.P."/>
            <person name="Terry A.Y."/>
            <person name="Boore J.L."/>
            <person name="Grigoriev I.V."/>
            <person name="Lindberg D.R."/>
            <person name="Seaver E.C."/>
            <person name="Weisblat D.A."/>
            <person name="Putnam N.H."/>
            <person name="Rokhsar D.S."/>
        </authorList>
    </citation>
    <scope>NUCLEOTIDE SEQUENCE</scope>
</reference>
<dbReference type="EnsemblMetazoa" id="HelroT181188">
    <property type="protein sequence ID" value="HelroP181188"/>
    <property type="gene ID" value="HelroG181188"/>
</dbReference>
<sequence>MTLIWGSISLEINDVSEDDFNMRSRKNHDVYYWLEALKQRKRGVTGKEIAKISRTKIWSDCTTYDLEKENARFENCVYANLTINTTCIAWLGQLSGKSCGRSEARCKVVNEELHTTANNAKK</sequence>
<name>T1FGQ3_HELRO</name>
<evidence type="ECO:0000313" key="1">
    <source>
        <dbReference type="EMBL" id="ESN93248.1"/>
    </source>
</evidence>
<proteinExistence type="predicted"/>
<keyword evidence="3" id="KW-1185">Reference proteome</keyword>
<protein>
    <submittedName>
        <fullName evidence="1 2">Uncharacterized protein</fullName>
    </submittedName>
</protein>
<dbReference type="AlphaFoldDB" id="T1FGQ3"/>
<dbReference type="EMBL" id="AMQM01007498">
    <property type="status" value="NOT_ANNOTATED_CDS"/>
    <property type="molecule type" value="Genomic_DNA"/>
</dbReference>
<evidence type="ECO:0000313" key="3">
    <source>
        <dbReference type="Proteomes" id="UP000015101"/>
    </source>
</evidence>
<dbReference type="InParanoid" id="T1FGQ3"/>
<evidence type="ECO:0000313" key="2">
    <source>
        <dbReference type="EnsemblMetazoa" id="HelroP181188"/>
    </source>
</evidence>
<reference evidence="2" key="3">
    <citation type="submission" date="2015-06" db="UniProtKB">
        <authorList>
            <consortium name="EnsemblMetazoa"/>
        </authorList>
    </citation>
    <scope>IDENTIFICATION</scope>
</reference>
<dbReference type="HOGENOM" id="CLU_2029219_0_0_1"/>
<gene>
    <name evidence="2" type="primary">20208002</name>
    <name evidence="1" type="ORF">HELRODRAFT_181188</name>
</gene>
<dbReference type="Proteomes" id="UP000015101">
    <property type="component" value="Unassembled WGS sequence"/>
</dbReference>
<accession>T1FGQ3</accession>
<dbReference type="RefSeq" id="XP_009028695.1">
    <property type="nucleotide sequence ID" value="XM_009030447.1"/>
</dbReference>
<organism evidence="2 3">
    <name type="scientific">Helobdella robusta</name>
    <name type="common">Californian leech</name>
    <dbReference type="NCBI Taxonomy" id="6412"/>
    <lineage>
        <taxon>Eukaryota</taxon>
        <taxon>Metazoa</taxon>
        <taxon>Spiralia</taxon>
        <taxon>Lophotrochozoa</taxon>
        <taxon>Annelida</taxon>
        <taxon>Clitellata</taxon>
        <taxon>Hirudinea</taxon>
        <taxon>Rhynchobdellida</taxon>
        <taxon>Glossiphoniidae</taxon>
        <taxon>Helobdella</taxon>
    </lineage>
</organism>
<reference evidence="3" key="1">
    <citation type="submission" date="2012-12" db="EMBL/GenBank/DDBJ databases">
        <authorList>
            <person name="Hellsten U."/>
            <person name="Grimwood J."/>
            <person name="Chapman J.A."/>
            <person name="Shapiro H."/>
            <person name="Aerts A."/>
            <person name="Otillar R.P."/>
            <person name="Terry A.Y."/>
            <person name="Boore J.L."/>
            <person name="Simakov O."/>
            <person name="Marletaz F."/>
            <person name="Cho S.-J."/>
            <person name="Edsinger-Gonzales E."/>
            <person name="Havlak P."/>
            <person name="Kuo D.-H."/>
            <person name="Larsson T."/>
            <person name="Lv J."/>
            <person name="Arendt D."/>
            <person name="Savage R."/>
            <person name="Osoegawa K."/>
            <person name="de Jong P."/>
            <person name="Lindberg D.R."/>
            <person name="Seaver E.C."/>
            <person name="Weisblat D.A."/>
            <person name="Putnam N.H."/>
            <person name="Grigoriev I.V."/>
            <person name="Rokhsar D.S."/>
        </authorList>
    </citation>
    <scope>NUCLEOTIDE SEQUENCE</scope>
</reference>
<dbReference type="GeneID" id="20208002"/>
<dbReference type="EMBL" id="KB097628">
    <property type="protein sequence ID" value="ESN93248.1"/>
    <property type="molecule type" value="Genomic_DNA"/>
</dbReference>
<dbReference type="KEGG" id="hro:HELRODRAFT_181188"/>
<dbReference type="CTD" id="20208002"/>